<feature type="chain" id="PRO_5007602440" description="Cell envelope biogenesis protein LolA" evidence="2">
    <location>
        <begin position="25"/>
        <end position="220"/>
    </location>
</feature>
<evidence type="ECO:0000313" key="4">
    <source>
        <dbReference type="Proteomes" id="UP000076400"/>
    </source>
</evidence>
<proteinExistence type="predicted"/>
<dbReference type="Gene3D" id="2.50.20.10">
    <property type="entry name" value="Lipoprotein localisation LolA/LolB/LppX"/>
    <property type="match status" value="1"/>
</dbReference>
<dbReference type="SUPFAM" id="SSF89392">
    <property type="entry name" value="Prokaryotic lipoproteins and lipoprotein localization factors"/>
    <property type="match status" value="1"/>
</dbReference>
<dbReference type="EMBL" id="LPXN01000001">
    <property type="protein sequence ID" value="KZD12877.1"/>
    <property type="molecule type" value="Genomic_DNA"/>
</dbReference>
<comment type="caution">
    <text evidence="3">The sequence shown here is derived from an EMBL/GenBank/DDBJ whole genome shotgun (WGS) entry which is preliminary data.</text>
</comment>
<name>A0A154WH87_9PROT</name>
<keyword evidence="1 2" id="KW-0732">Signal</keyword>
<dbReference type="InterPro" id="IPR004564">
    <property type="entry name" value="OM_lipoprot_carrier_LolA-like"/>
</dbReference>
<sequence length="220" mass="24101">MRSVPLLAALVAGVLGLHAPPSAALEPATTPPVQLAAADSRVDRETIQRIEDYLNNIKTMQADFLQTASTGQSANGTLYLSRPGKIRVQYEEPDPAFLMANGTMLVYVDQTLNQESYVPVSATPVAFLLDDTIKLSGDVTVTDMVKENNVIRVNLVQTKERDAGSLSLVFSDVPLELRQWTVTDPQGVQTRITLNNTSYGRQLDPGLFRHQQTLPQAPRN</sequence>
<keyword evidence="4" id="KW-1185">Reference proteome</keyword>
<organism evidence="3 4">
    <name type="scientific">Oceanibaculum pacificum</name>
    <dbReference type="NCBI Taxonomy" id="580166"/>
    <lineage>
        <taxon>Bacteria</taxon>
        <taxon>Pseudomonadati</taxon>
        <taxon>Pseudomonadota</taxon>
        <taxon>Alphaproteobacteria</taxon>
        <taxon>Rhodospirillales</taxon>
        <taxon>Oceanibaculaceae</taxon>
        <taxon>Oceanibaculum</taxon>
    </lineage>
</organism>
<dbReference type="PANTHER" id="PTHR35869:SF1">
    <property type="entry name" value="OUTER-MEMBRANE LIPOPROTEIN CARRIER PROTEIN"/>
    <property type="match status" value="1"/>
</dbReference>
<protein>
    <recommendedName>
        <fullName evidence="5">Cell envelope biogenesis protein LolA</fullName>
    </recommendedName>
</protein>
<accession>A0A154WH87</accession>
<dbReference type="STRING" id="580166.AUP43_00635"/>
<evidence type="ECO:0000256" key="1">
    <source>
        <dbReference type="ARBA" id="ARBA00022729"/>
    </source>
</evidence>
<dbReference type="InterPro" id="IPR029046">
    <property type="entry name" value="LolA/LolB/LppX"/>
</dbReference>
<dbReference type="Proteomes" id="UP000076400">
    <property type="component" value="Unassembled WGS sequence"/>
</dbReference>
<evidence type="ECO:0000313" key="3">
    <source>
        <dbReference type="EMBL" id="KZD12877.1"/>
    </source>
</evidence>
<dbReference type="AlphaFoldDB" id="A0A154WH87"/>
<dbReference type="CDD" id="cd16325">
    <property type="entry name" value="LolA"/>
    <property type="match status" value="1"/>
</dbReference>
<reference evidence="3 4" key="1">
    <citation type="submission" date="2015-12" db="EMBL/GenBank/DDBJ databases">
        <title>Genome sequence of Oceanibaculum pacificum MCCC 1A02656.</title>
        <authorList>
            <person name="Lu L."/>
            <person name="Lai Q."/>
            <person name="Shao Z."/>
            <person name="Qian P."/>
        </authorList>
    </citation>
    <scope>NUCLEOTIDE SEQUENCE [LARGE SCALE GENOMIC DNA]</scope>
    <source>
        <strain evidence="3 4">MCCC 1A02656</strain>
    </source>
</reference>
<dbReference type="PANTHER" id="PTHR35869">
    <property type="entry name" value="OUTER-MEMBRANE LIPOPROTEIN CARRIER PROTEIN"/>
    <property type="match status" value="1"/>
</dbReference>
<evidence type="ECO:0008006" key="5">
    <source>
        <dbReference type="Google" id="ProtNLM"/>
    </source>
</evidence>
<evidence type="ECO:0000256" key="2">
    <source>
        <dbReference type="SAM" id="SignalP"/>
    </source>
</evidence>
<feature type="signal peptide" evidence="2">
    <location>
        <begin position="1"/>
        <end position="24"/>
    </location>
</feature>
<dbReference type="Pfam" id="PF03548">
    <property type="entry name" value="LolA"/>
    <property type="match status" value="1"/>
</dbReference>
<gene>
    <name evidence="3" type="ORF">AUP43_00635</name>
</gene>